<name>A0A3P3ZM91_9ZZZZ</name>
<gene>
    <name evidence="2" type="ORF">CARN8_1860003</name>
</gene>
<dbReference type="AlphaFoldDB" id="A0A3P3ZM91"/>
<reference evidence="2" key="1">
    <citation type="submission" date="2018-10" db="EMBL/GenBank/DDBJ databases">
        <authorList>
            <person name="Plewniak F."/>
        </authorList>
    </citation>
    <scope>NUCLEOTIDE SEQUENCE</scope>
</reference>
<protein>
    <submittedName>
        <fullName evidence="2">Uncharacterized protein</fullName>
    </submittedName>
</protein>
<evidence type="ECO:0000256" key="1">
    <source>
        <dbReference type="SAM" id="MobiDB-lite"/>
    </source>
</evidence>
<accession>A0A3P3ZM91</accession>
<feature type="compositionally biased region" description="Polar residues" evidence="1">
    <location>
        <begin position="21"/>
        <end position="30"/>
    </location>
</feature>
<feature type="region of interest" description="Disordered" evidence="1">
    <location>
        <begin position="1"/>
        <end position="59"/>
    </location>
</feature>
<proteinExistence type="predicted"/>
<sequence>MAKNKPVGDGARVGAVRARSQVFNPQNQSWTKRDTGTGRFMDQKADPDPFKGIRKEKHK</sequence>
<dbReference type="EMBL" id="UOYP01000097">
    <property type="protein sequence ID" value="VAY87247.1"/>
    <property type="molecule type" value="Genomic_DNA"/>
</dbReference>
<feature type="compositionally biased region" description="Basic and acidic residues" evidence="1">
    <location>
        <begin position="31"/>
        <end position="53"/>
    </location>
</feature>
<organism evidence="2">
    <name type="scientific">mine drainage metagenome</name>
    <dbReference type="NCBI Taxonomy" id="410659"/>
    <lineage>
        <taxon>unclassified sequences</taxon>
        <taxon>metagenomes</taxon>
        <taxon>ecological metagenomes</taxon>
    </lineage>
</organism>
<evidence type="ECO:0000313" key="2">
    <source>
        <dbReference type="EMBL" id="VAY87247.1"/>
    </source>
</evidence>